<keyword evidence="3" id="KW-1185">Reference proteome</keyword>
<evidence type="ECO:0000313" key="3">
    <source>
        <dbReference type="Proteomes" id="UP000664417"/>
    </source>
</evidence>
<dbReference type="SMART" id="SM00409">
    <property type="entry name" value="IG"/>
    <property type="match status" value="2"/>
</dbReference>
<dbReference type="AlphaFoldDB" id="A0A8J7QLA6"/>
<reference evidence="2" key="1">
    <citation type="submission" date="2021-03" db="EMBL/GenBank/DDBJ databases">
        <authorList>
            <person name="Wang G."/>
        </authorList>
    </citation>
    <scope>NUCLEOTIDE SEQUENCE</scope>
    <source>
        <strain evidence="2">KCTC 12899</strain>
    </source>
</reference>
<sequence>MELQRACAPAIETQPGDLVGCLGETLTLETVASGSPLSYQWFKDGVMINGATQSQYQLSSLATGDAGRYTCLVTGDCGSLETRAAEVTLHTAVALESEPAGVVSCDGGPARLEVTASGSVQSYQWYKGNDPLPGATDAVLPFEAVTNDNRGMYFCRITGNCDDVVDTASVEVLLDLPAYDEMLLPDWTGPPSRPCTDLDNNQVFEVLDLVGLINRG</sequence>
<dbReference type="PANTHER" id="PTHR47243">
    <property type="entry name" value="SIALOADHESIN"/>
    <property type="match status" value="1"/>
</dbReference>
<dbReference type="InterPro" id="IPR007110">
    <property type="entry name" value="Ig-like_dom"/>
</dbReference>
<accession>A0A8J7QLA6</accession>
<comment type="caution">
    <text evidence="2">The sequence shown here is derived from an EMBL/GenBank/DDBJ whole genome shotgun (WGS) entry which is preliminary data.</text>
</comment>
<dbReference type="EMBL" id="JAFREP010000052">
    <property type="protein sequence ID" value="MBO1323201.1"/>
    <property type="molecule type" value="Genomic_DNA"/>
</dbReference>
<dbReference type="InterPro" id="IPR013783">
    <property type="entry name" value="Ig-like_fold"/>
</dbReference>
<proteinExistence type="predicted"/>
<dbReference type="SUPFAM" id="SSF48726">
    <property type="entry name" value="Immunoglobulin"/>
    <property type="match status" value="2"/>
</dbReference>
<feature type="domain" description="Ig-like" evidence="1">
    <location>
        <begin position="9"/>
        <end position="88"/>
    </location>
</feature>
<dbReference type="RefSeq" id="WP_207863213.1">
    <property type="nucleotide sequence ID" value="NZ_JAFREP010000052.1"/>
</dbReference>
<dbReference type="PANTHER" id="PTHR47243:SF1">
    <property type="entry name" value="SIALOADHESIN"/>
    <property type="match status" value="1"/>
</dbReference>
<dbReference type="GO" id="GO:0075512">
    <property type="term" value="P:clathrin-dependent endocytosis of virus by host cell"/>
    <property type="evidence" value="ECO:0007669"/>
    <property type="project" value="TreeGrafter"/>
</dbReference>
<organism evidence="2 3">
    <name type="scientific">Acanthopleuribacter pedis</name>
    <dbReference type="NCBI Taxonomy" id="442870"/>
    <lineage>
        <taxon>Bacteria</taxon>
        <taxon>Pseudomonadati</taxon>
        <taxon>Acidobacteriota</taxon>
        <taxon>Holophagae</taxon>
        <taxon>Acanthopleuribacterales</taxon>
        <taxon>Acanthopleuribacteraceae</taxon>
        <taxon>Acanthopleuribacter</taxon>
    </lineage>
</organism>
<dbReference type="InterPro" id="IPR003599">
    <property type="entry name" value="Ig_sub"/>
</dbReference>
<protein>
    <submittedName>
        <fullName evidence="2">Immunoglobulin domain-containing protein</fullName>
    </submittedName>
</protein>
<dbReference type="PROSITE" id="PS50835">
    <property type="entry name" value="IG_LIKE"/>
    <property type="match status" value="2"/>
</dbReference>
<gene>
    <name evidence="2" type="ORF">J3U88_32350</name>
</gene>
<dbReference type="Gene3D" id="2.60.40.10">
    <property type="entry name" value="Immunoglobulins"/>
    <property type="match status" value="2"/>
</dbReference>
<dbReference type="Proteomes" id="UP000664417">
    <property type="component" value="Unassembled WGS sequence"/>
</dbReference>
<dbReference type="InterPro" id="IPR036179">
    <property type="entry name" value="Ig-like_dom_sf"/>
</dbReference>
<dbReference type="GO" id="GO:0005886">
    <property type="term" value="C:plasma membrane"/>
    <property type="evidence" value="ECO:0007669"/>
    <property type="project" value="TreeGrafter"/>
</dbReference>
<feature type="domain" description="Ig-like" evidence="1">
    <location>
        <begin position="96"/>
        <end position="171"/>
    </location>
</feature>
<dbReference type="GO" id="GO:0046790">
    <property type="term" value="F:virion binding"/>
    <property type="evidence" value="ECO:0007669"/>
    <property type="project" value="TreeGrafter"/>
</dbReference>
<dbReference type="Pfam" id="PF13927">
    <property type="entry name" value="Ig_3"/>
    <property type="match status" value="1"/>
</dbReference>
<name>A0A8J7QLA6_9BACT</name>
<evidence type="ECO:0000313" key="2">
    <source>
        <dbReference type="EMBL" id="MBO1323201.1"/>
    </source>
</evidence>
<evidence type="ECO:0000259" key="1">
    <source>
        <dbReference type="PROSITE" id="PS50835"/>
    </source>
</evidence>